<dbReference type="SUPFAM" id="SSF48317">
    <property type="entry name" value="Acid phosphatase/Vanadium-dependent haloperoxidase"/>
    <property type="match status" value="1"/>
</dbReference>
<dbReference type="PANTHER" id="PTHR31310">
    <property type="match status" value="1"/>
</dbReference>
<protein>
    <submittedName>
        <fullName evidence="7">Inositol phosphorylceramide synthase</fullName>
    </submittedName>
</protein>
<reference evidence="7 8" key="1">
    <citation type="submission" date="2020-02" db="EMBL/GenBank/DDBJ databases">
        <title>Full genome sequence of Nocardioides sp. R-3366.</title>
        <authorList>
            <person name="Im W.-T."/>
        </authorList>
    </citation>
    <scope>NUCLEOTIDE SEQUENCE [LARGE SCALE GENOMIC DNA]</scope>
    <source>
        <strain evidence="7 8">R-3366</strain>
    </source>
</reference>
<dbReference type="EMBL" id="CP049257">
    <property type="protein sequence ID" value="QIG41774.1"/>
    <property type="molecule type" value="Genomic_DNA"/>
</dbReference>
<feature type="domain" description="Inositolphosphotransferase Aur1/Ipt1" evidence="6">
    <location>
        <begin position="145"/>
        <end position="309"/>
    </location>
</feature>
<feature type="transmembrane region" description="Helical" evidence="5">
    <location>
        <begin position="185"/>
        <end position="203"/>
    </location>
</feature>
<evidence type="ECO:0000259" key="6">
    <source>
        <dbReference type="Pfam" id="PF14378"/>
    </source>
</evidence>
<evidence type="ECO:0000313" key="7">
    <source>
        <dbReference type="EMBL" id="QIG41774.1"/>
    </source>
</evidence>
<dbReference type="InterPro" id="IPR036938">
    <property type="entry name" value="PAP2/HPO_sf"/>
</dbReference>
<keyword evidence="4 5" id="KW-0472">Membrane</keyword>
<dbReference type="AlphaFoldDB" id="A0A6G6W971"/>
<dbReference type="Pfam" id="PF14378">
    <property type="entry name" value="PAP2_3"/>
    <property type="match status" value="1"/>
</dbReference>
<feature type="transmembrane region" description="Helical" evidence="5">
    <location>
        <begin position="27"/>
        <end position="47"/>
    </location>
</feature>
<dbReference type="PANTHER" id="PTHR31310:SF7">
    <property type="entry name" value="PA-PHOSPHATASE RELATED-FAMILY PROTEIN DDB_G0268928"/>
    <property type="match status" value="1"/>
</dbReference>
<evidence type="ECO:0000256" key="5">
    <source>
        <dbReference type="SAM" id="Phobius"/>
    </source>
</evidence>
<feature type="transmembrane region" description="Helical" evidence="5">
    <location>
        <begin position="271"/>
        <end position="289"/>
    </location>
</feature>
<gene>
    <name evidence="7" type="ORF">G5V58_02360</name>
</gene>
<proteinExistence type="predicted"/>
<dbReference type="Gene3D" id="1.20.144.10">
    <property type="entry name" value="Phosphatidic acid phosphatase type 2/haloperoxidase"/>
    <property type="match status" value="1"/>
</dbReference>
<dbReference type="GO" id="GO:0016020">
    <property type="term" value="C:membrane"/>
    <property type="evidence" value="ECO:0007669"/>
    <property type="project" value="UniProtKB-SubCell"/>
</dbReference>
<feature type="transmembrane region" description="Helical" evidence="5">
    <location>
        <begin position="245"/>
        <end position="264"/>
    </location>
</feature>
<feature type="transmembrane region" description="Helical" evidence="5">
    <location>
        <begin position="151"/>
        <end position="173"/>
    </location>
</feature>
<name>A0A6G6W971_9ACTN</name>
<evidence type="ECO:0000256" key="3">
    <source>
        <dbReference type="ARBA" id="ARBA00022989"/>
    </source>
</evidence>
<evidence type="ECO:0000256" key="4">
    <source>
        <dbReference type="ARBA" id="ARBA00023136"/>
    </source>
</evidence>
<keyword evidence="3 5" id="KW-1133">Transmembrane helix</keyword>
<dbReference type="InterPro" id="IPR052185">
    <property type="entry name" value="IPC_Synthase-Related"/>
</dbReference>
<dbReference type="RefSeq" id="WP_165228426.1">
    <property type="nucleotide sequence ID" value="NZ_CP049257.1"/>
</dbReference>
<dbReference type="KEGG" id="nano:G5V58_02360"/>
<keyword evidence="8" id="KW-1185">Reference proteome</keyword>
<evidence type="ECO:0000313" key="8">
    <source>
        <dbReference type="Proteomes" id="UP000502996"/>
    </source>
</evidence>
<sequence>MAQGTEEDTSASVPADLPPVTRRPVRVVAMVVYAILLVTYSEFLGIPNDTVSVFVWLWFGTIAWNVEAPWRYHLRFVRDWSIPMVGLIIYFYSRGLTDELGLPVHVTMPIRFDEEFSRLVGGGGRLPTSILQDHLCGDPCLRTSDPRWYDVFFTTVYASHFLTGLTIAAVLWVRKREEWLRWMRRYVLINFGALIVYILYPMAPPWMASEEGYIGQALPRLTGRGWRDLGLGRFDLVLQGVGNPVAAMPSLHAGITFLVAMYGIWRLRTALRFLLVLYPLAMCVTLVYYAEHYVVDVLAGGVLAGIVMVLCGLWERRRARPAEPQGRIAST</sequence>
<keyword evidence="2 5" id="KW-0812">Transmembrane</keyword>
<dbReference type="Proteomes" id="UP000502996">
    <property type="component" value="Chromosome"/>
</dbReference>
<comment type="subcellular location">
    <subcellularLocation>
        <location evidence="1">Membrane</location>
        <topology evidence="1">Multi-pass membrane protein</topology>
    </subcellularLocation>
</comment>
<evidence type="ECO:0000256" key="2">
    <source>
        <dbReference type="ARBA" id="ARBA00022692"/>
    </source>
</evidence>
<dbReference type="InterPro" id="IPR026841">
    <property type="entry name" value="Aur1/Ipt1"/>
</dbReference>
<organism evidence="7 8">
    <name type="scientific">Nocardioides anomalus</name>
    <dbReference type="NCBI Taxonomy" id="2712223"/>
    <lineage>
        <taxon>Bacteria</taxon>
        <taxon>Bacillati</taxon>
        <taxon>Actinomycetota</taxon>
        <taxon>Actinomycetes</taxon>
        <taxon>Propionibacteriales</taxon>
        <taxon>Nocardioidaceae</taxon>
        <taxon>Nocardioides</taxon>
    </lineage>
</organism>
<dbReference type="CDD" id="cd03386">
    <property type="entry name" value="PAP2_Aur1_like"/>
    <property type="match status" value="1"/>
</dbReference>
<feature type="transmembrane region" description="Helical" evidence="5">
    <location>
        <begin position="295"/>
        <end position="314"/>
    </location>
</feature>
<accession>A0A6G6W971</accession>
<evidence type="ECO:0000256" key="1">
    <source>
        <dbReference type="ARBA" id="ARBA00004141"/>
    </source>
</evidence>